<dbReference type="AlphaFoldDB" id="A0A3B0M1A0"/>
<proteinExistence type="predicted"/>
<accession>A0A3B0M1A0</accession>
<organism evidence="1">
    <name type="scientific">Arsenophonus endosymbiont of Trialeurodes vaporariorum</name>
    <dbReference type="NCBI Taxonomy" id="235567"/>
    <lineage>
        <taxon>Bacteria</taxon>
        <taxon>Pseudomonadati</taxon>
        <taxon>Pseudomonadota</taxon>
        <taxon>Gammaproteobacteria</taxon>
        <taxon>Enterobacterales</taxon>
        <taxon>Morganellaceae</taxon>
        <taxon>Arsenophonus</taxon>
    </lineage>
</organism>
<dbReference type="EMBL" id="UFQR01000015">
    <property type="protein sequence ID" value="SSW96431.1"/>
    <property type="molecule type" value="Genomic_DNA"/>
</dbReference>
<evidence type="ECO:0000313" key="1">
    <source>
        <dbReference type="EMBL" id="SSW96431.1"/>
    </source>
</evidence>
<gene>
    <name evidence="1" type="ORF">ARTV_2839</name>
</gene>
<reference evidence="1" key="1">
    <citation type="submission" date="2018-04" db="EMBL/GenBank/DDBJ databases">
        <authorList>
            <person name="Go L.Y."/>
            <person name="Mitchell J.A."/>
        </authorList>
    </citation>
    <scope>NUCLEOTIDE SEQUENCE</scope>
    <source>
        <strain evidence="1">ARTV</strain>
    </source>
</reference>
<sequence>MTVAENTRLTGTLIQRGVDENSARGSIESYYNALNAAIRGNNNALLASIRSVGGEIIKGRDGQVDLTETLRRLEMAIKTVPAYRNAELKQKWGLDDDLLGLLREGKLNERLAMSDKTGLTRDDETIEKLNRLDTQLNALSATLTGLKTQFTDTLNRFFADDSVVDILGVCRICSPMERITPQS</sequence>
<name>A0A3B0M1A0_9GAMM</name>
<protein>
    <submittedName>
        <fullName evidence="1">Uncharacterized protein</fullName>
    </submittedName>
</protein>